<protein>
    <submittedName>
        <fullName evidence="6">Cytochrome P450</fullName>
    </submittedName>
</protein>
<sequence>MAKYVFTPDFWYRHHYRYANSVVHVIALGERLVMSMKELAGLQNCVTFFVGSIGSSVMDWFPDIAKLPRFSHFWAPQWESLVEDGVAPLSFVRDTLLHPDTEFHGDKEDAMYVAIQLVEAGSDTTQEALNIMIMAAMESPEAFQKAPSEVDRVYGIGAVARILNLDDMEDLRYIYAALKEILRWRPIYMLVPNHTSIHDI</sequence>
<evidence type="ECO:0000256" key="4">
    <source>
        <dbReference type="ARBA" id="ARBA00023004"/>
    </source>
</evidence>
<proteinExistence type="inferred from homology"/>
<dbReference type="SUPFAM" id="SSF48264">
    <property type="entry name" value="Cytochrome P450"/>
    <property type="match status" value="1"/>
</dbReference>
<dbReference type="GO" id="GO:0020037">
    <property type="term" value="F:heme binding"/>
    <property type="evidence" value="ECO:0007669"/>
    <property type="project" value="InterPro"/>
</dbReference>
<gene>
    <name evidence="6" type="ORF">BKA67DRAFT_661418</name>
</gene>
<dbReference type="GO" id="GO:0004497">
    <property type="term" value="F:monooxygenase activity"/>
    <property type="evidence" value="ECO:0007669"/>
    <property type="project" value="UniProtKB-KW"/>
</dbReference>
<keyword evidence="5" id="KW-0503">Monooxygenase</keyword>
<reference evidence="6" key="1">
    <citation type="journal article" date="2021" name="Nat. Commun.">
        <title>Genetic determinants of endophytism in the Arabidopsis root mycobiome.</title>
        <authorList>
            <person name="Mesny F."/>
            <person name="Miyauchi S."/>
            <person name="Thiergart T."/>
            <person name="Pickel B."/>
            <person name="Atanasova L."/>
            <person name="Karlsson M."/>
            <person name="Huettel B."/>
            <person name="Barry K.W."/>
            <person name="Haridas S."/>
            <person name="Chen C."/>
            <person name="Bauer D."/>
            <person name="Andreopoulos W."/>
            <person name="Pangilinan J."/>
            <person name="LaButti K."/>
            <person name="Riley R."/>
            <person name="Lipzen A."/>
            <person name="Clum A."/>
            <person name="Drula E."/>
            <person name="Henrissat B."/>
            <person name="Kohler A."/>
            <person name="Grigoriev I.V."/>
            <person name="Martin F.M."/>
            <person name="Hacquard S."/>
        </authorList>
    </citation>
    <scope>NUCLEOTIDE SEQUENCE</scope>
    <source>
        <strain evidence="6">MPI-SDFR-AT-0073</strain>
    </source>
</reference>
<dbReference type="Gene3D" id="1.10.630.10">
    <property type="entry name" value="Cytochrome P450"/>
    <property type="match status" value="1"/>
</dbReference>
<evidence type="ECO:0000256" key="3">
    <source>
        <dbReference type="ARBA" id="ARBA00023002"/>
    </source>
</evidence>
<keyword evidence="2" id="KW-0479">Metal-binding</keyword>
<evidence type="ECO:0000313" key="6">
    <source>
        <dbReference type="EMBL" id="KAH6648444.1"/>
    </source>
</evidence>
<dbReference type="GeneID" id="70136699"/>
<dbReference type="InterPro" id="IPR001128">
    <property type="entry name" value="Cyt_P450"/>
</dbReference>
<dbReference type="Proteomes" id="UP000758603">
    <property type="component" value="Unassembled WGS sequence"/>
</dbReference>
<dbReference type="PANTHER" id="PTHR46300">
    <property type="entry name" value="P450, PUTATIVE (EUROFUNG)-RELATED-RELATED"/>
    <property type="match status" value="1"/>
</dbReference>
<dbReference type="AlphaFoldDB" id="A0A9P8ZV26"/>
<dbReference type="GO" id="GO:0005506">
    <property type="term" value="F:iron ion binding"/>
    <property type="evidence" value="ECO:0007669"/>
    <property type="project" value="InterPro"/>
</dbReference>
<evidence type="ECO:0000256" key="5">
    <source>
        <dbReference type="ARBA" id="ARBA00023033"/>
    </source>
</evidence>
<accession>A0A9P8ZV26</accession>
<dbReference type="RefSeq" id="XP_045954951.1">
    <property type="nucleotide sequence ID" value="XM_046107808.1"/>
</dbReference>
<keyword evidence="3" id="KW-0560">Oxidoreductase</keyword>
<dbReference type="InterPro" id="IPR036396">
    <property type="entry name" value="Cyt_P450_sf"/>
</dbReference>
<dbReference type="EMBL" id="JAGPXC010000007">
    <property type="protein sequence ID" value="KAH6648444.1"/>
    <property type="molecule type" value="Genomic_DNA"/>
</dbReference>
<evidence type="ECO:0000313" key="7">
    <source>
        <dbReference type="Proteomes" id="UP000758603"/>
    </source>
</evidence>
<name>A0A9P8ZV26_9PEZI</name>
<dbReference type="GO" id="GO:0016705">
    <property type="term" value="F:oxidoreductase activity, acting on paired donors, with incorporation or reduction of molecular oxygen"/>
    <property type="evidence" value="ECO:0007669"/>
    <property type="project" value="InterPro"/>
</dbReference>
<evidence type="ECO:0000256" key="2">
    <source>
        <dbReference type="ARBA" id="ARBA00022723"/>
    </source>
</evidence>
<dbReference type="PANTHER" id="PTHR46300:SF2">
    <property type="entry name" value="CYTOCHROME P450 MONOOXYGENASE ALNH-RELATED"/>
    <property type="match status" value="1"/>
</dbReference>
<dbReference type="InterPro" id="IPR050364">
    <property type="entry name" value="Cytochrome_P450_fung"/>
</dbReference>
<comment type="caution">
    <text evidence="6">The sequence shown here is derived from an EMBL/GenBank/DDBJ whole genome shotgun (WGS) entry which is preliminary data.</text>
</comment>
<dbReference type="Pfam" id="PF00067">
    <property type="entry name" value="p450"/>
    <property type="match status" value="1"/>
</dbReference>
<comment type="similarity">
    <text evidence="1">Belongs to the cytochrome P450 family.</text>
</comment>
<keyword evidence="4" id="KW-0408">Iron</keyword>
<keyword evidence="7" id="KW-1185">Reference proteome</keyword>
<dbReference type="OrthoDB" id="1103324at2759"/>
<organism evidence="6 7">
    <name type="scientific">Truncatella angustata</name>
    <dbReference type="NCBI Taxonomy" id="152316"/>
    <lineage>
        <taxon>Eukaryota</taxon>
        <taxon>Fungi</taxon>
        <taxon>Dikarya</taxon>
        <taxon>Ascomycota</taxon>
        <taxon>Pezizomycotina</taxon>
        <taxon>Sordariomycetes</taxon>
        <taxon>Xylariomycetidae</taxon>
        <taxon>Amphisphaeriales</taxon>
        <taxon>Sporocadaceae</taxon>
        <taxon>Truncatella</taxon>
    </lineage>
</organism>
<evidence type="ECO:0000256" key="1">
    <source>
        <dbReference type="ARBA" id="ARBA00010617"/>
    </source>
</evidence>